<dbReference type="EMBL" id="CP058601">
    <property type="protein sequence ID" value="QLG49687.1"/>
    <property type="molecule type" value="Genomic_DNA"/>
</dbReference>
<dbReference type="OrthoDB" id="382484at2157"/>
<reference evidence="1 2" key="1">
    <citation type="submission" date="2020-07" db="EMBL/GenBank/DDBJ databases">
        <authorList>
            <person name="Cui H."/>
        </authorList>
    </citation>
    <scope>NUCLEOTIDE SEQUENCE [LARGE SCALE GENOMIC DNA]</scope>
    <source>
        <strain evidence="1 2">YPL8</strain>
    </source>
</reference>
<evidence type="ECO:0000313" key="1">
    <source>
        <dbReference type="EMBL" id="QLG49687.1"/>
    </source>
</evidence>
<dbReference type="PROSITE" id="PS51318">
    <property type="entry name" value="TAT"/>
    <property type="match status" value="1"/>
</dbReference>
<dbReference type="Proteomes" id="UP000509241">
    <property type="component" value="Chromosome"/>
</dbReference>
<accession>A0A7D5GIG6</accession>
<dbReference type="AlphaFoldDB" id="A0A7D5GIG6"/>
<protein>
    <submittedName>
        <fullName evidence="1">Uncharacterized protein</fullName>
    </submittedName>
</protein>
<organism evidence="1 2">
    <name type="scientific">Natrinema halophilum</name>
    <dbReference type="NCBI Taxonomy" id="1699371"/>
    <lineage>
        <taxon>Archaea</taxon>
        <taxon>Methanobacteriati</taxon>
        <taxon>Methanobacteriota</taxon>
        <taxon>Stenosarchaea group</taxon>
        <taxon>Halobacteria</taxon>
        <taxon>Halobacteriales</taxon>
        <taxon>Natrialbaceae</taxon>
        <taxon>Natrinema</taxon>
    </lineage>
</organism>
<dbReference type="InterPro" id="IPR006311">
    <property type="entry name" value="TAT_signal"/>
</dbReference>
<dbReference type="KEGG" id="haly:HYG82_12855"/>
<name>A0A7D5GIG6_9EURY</name>
<dbReference type="GeneID" id="56034196"/>
<sequence>MANDNSHRLSRRNVIRSTAGLSSLGITSLLASGTGAAQSGTRRGKYGYGIDDSGYLVYYGDDDDSMIASTEAMNEAKDEGKLDFSMQNGAVTIDSKIESQTQPNTNGVRTARYRAPPSETCNGKTEYGVFHTPSGIRHKLWINHCDCRDLVDLLSIGIELAAFSAAVNGLYGNIPAVVVSAAAGFLMRIGKSLINNNDEGHGIVLAVTTYRLTGGVTAGGLEPQH</sequence>
<dbReference type="RefSeq" id="WP_179261475.1">
    <property type="nucleotide sequence ID" value="NZ_CP058601.1"/>
</dbReference>
<gene>
    <name evidence="1" type="ORF">HYG82_12855</name>
</gene>
<keyword evidence="2" id="KW-1185">Reference proteome</keyword>
<proteinExistence type="predicted"/>
<evidence type="ECO:0000313" key="2">
    <source>
        <dbReference type="Proteomes" id="UP000509241"/>
    </source>
</evidence>